<keyword evidence="4" id="KW-1185">Reference proteome</keyword>
<dbReference type="RefSeq" id="WP_283076430.1">
    <property type="nucleotide sequence ID" value="NZ_CP121671.1"/>
</dbReference>
<reference evidence="3 4" key="1">
    <citation type="submission" date="2023-04" db="EMBL/GenBank/DDBJ databases">
        <title>Genome sequence of Halobacillus naozhouensis KACC 21980.</title>
        <authorList>
            <person name="Kim S."/>
            <person name="Heo J."/>
            <person name="Kwon S.-W."/>
        </authorList>
    </citation>
    <scope>NUCLEOTIDE SEQUENCE [LARGE SCALE GENOMIC DNA]</scope>
    <source>
        <strain evidence="3 4">KCTC 13234</strain>
    </source>
</reference>
<evidence type="ECO:0000313" key="4">
    <source>
        <dbReference type="Proteomes" id="UP001221597"/>
    </source>
</evidence>
<keyword evidence="1" id="KW-0472">Membrane</keyword>
<keyword evidence="1" id="KW-0812">Transmembrane</keyword>
<evidence type="ECO:0000313" key="3">
    <source>
        <dbReference type="EMBL" id="WFT74433.1"/>
    </source>
</evidence>
<gene>
    <name evidence="3" type="ORF">P9989_19085</name>
</gene>
<dbReference type="InterPro" id="IPR009936">
    <property type="entry name" value="DUF1468"/>
</dbReference>
<protein>
    <submittedName>
        <fullName evidence="3">Tripartite tricarboxylate transporter TctB family protein</fullName>
    </submittedName>
</protein>
<proteinExistence type="predicted"/>
<feature type="domain" description="DUF1468" evidence="2">
    <location>
        <begin position="20"/>
        <end position="157"/>
    </location>
</feature>
<dbReference type="EMBL" id="CP121671">
    <property type="protein sequence ID" value="WFT74433.1"/>
    <property type="molecule type" value="Genomic_DNA"/>
</dbReference>
<feature type="transmembrane region" description="Helical" evidence="1">
    <location>
        <begin position="54"/>
        <end position="72"/>
    </location>
</feature>
<evidence type="ECO:0000256" key="1">
    <source>
        <dbReference type="SAM" id="Phobius"/>
    </source>
</evidence>
<evidence type="ECO:0000259" key="2">
    <source>
        <dbReference type="Pfam" id="PF07331"/>
    </source>
</evidence>
<sequence>MLLTKVTEMWCYLLKNYGVWLGICILLFSIILFIGSLDYQLYGQYGPGPGLYPALLSGVLILISMLYIIDCLRKGNKITFSSVFPKGKVLARLSTIVASIIIFIFIAPFVGYIVSGVIVMLMLLLPDFKWYTSIGVSFTVTMILFVVFDTILGIPLPANIWGW</sequence>
<dbReference type="Pfam" id="PF07331">
    <property type="entry name" value="TctB"/>
    <property type="match status" value="1"/>
</dbReference>
<feature type="transmembrane region" description="Helical" evidence="1">
    <location>
        <begin position="130"/>
        <end position="154"/>
    </location>
</feature>
<accession>A0ABY8IW47</accession>
<feature type="transmembrane region" description="Helical" evidence="1">
    <location>
        <begin position="93"/>
        <end position="124"/>
    </location>
</feature>
<keyword evidence="1" id="KW-1133">Transmembrane helix</keyword>
<name>A0ABY8IW47_9BACI</name>
<feature type="transmembrane region" description="Helical" evidence="1">
    <location>
        <begin position="12"/>
        <end position="34"/>
    </location>
</feature>
<organism evidence="3 4">
    <name type="scientific">Halobacillus naozhouensis</name>
    <dbReference type="NCBI Taxonomy" id="554880"/>
    <lineage>
        <taxon>Bacteria</taxon>
        <taxon>Bacillati</taxon>
        <taxon>Bacillota</taxon>
        <taxon>Bacilli</taxon>
        <taxon>Bacillales</taxon>
        <taxon>Bacillaceae</taxon>
        <taxon>Halobacillus</taxon>
    </lineage>
</organism>
<dbReference type="Proteomes" id="UP001221597">
    <property type="component" value="Chromosome"/>
</dbReference>